<reference evidence="1" key="1">
    <citation type="submission" date="2018-10" db="EMBL/GenBank/DDBJ databases">
        <authorList>
            <person name="Plewniak F."/>
        </authorList>
    </citation>
    <scope>NUCLEOTIDE SEQUENCE</scope>
</reference>
<evidence type="ECO:0000313" key="1">
    <source>
        <dbReference type="EMBL" id="VAY89348.1"/>
    </source>
</evidence>
<organism evidence="1">
    <name type="scientific">mine drainage metagenome</name>
    <dbReference type="NCBI Taxonomy" id="410659"/>
    <lineage>
        <taxon>unclassified sequences</taxon>
        <taxon>metagenomes</taxon>
        <taxon>ecological metagenomes</taxon>
    </lineage>
</organism>
<name>A0A3P3ZR09_9ZZZZ</name>
<dbReference type="AlphaFoldDB" id="A0A3P3ZR09"/>
<dbReference type="EMBL" id="UOYP01000579">
    <property type="protein sequence ID" value="VAY89348.1"/>
    <property type="molecule type" value="Genomic_DNA"/>
</dbReference>
<gene>
    <name evidence="1" type="ORF">CARN8_620003</name>
</gene>
<proteinExistence type="predicted"/>
<accession>A0A3P3ZR09</accession>
<sequence length="322" mass="33260">MGSGCGLECAAVTGRCGAGVVESDDLVGRGIVEHRAQQRVVDGVAAAVGAVGANDGMADDVEIADGVEHLVLDELGVETQAFLVEDARLVHDDGVFHAAALGQAALAQRVHIAHEAEGAGAGDVAHVSLHVEVEAVVLRGLVDRGMVELDGEIQPKAVVRLQSRPLLAVAVLRAHLHRPAHADEALGRGLLLQPGGLQQVDKAGGRAVEDGDFLGVHVHDQVVQPQAGAGREQVLDGVNLGVARTQRGGHAGVDHGQGVQGNGDGLRQIGAAEHDSGIGRRRMQREFDPLAAVQADAHGAIGRTDGALRQHGLPFSQSKNCH</sequence>
<protein>
    <submittedName>
        <fullName evidence="1">Uncharacterized protein</fullName>
    </submittedName>
</protein>